<dbReference type="GO" id="GO:0004467">
    <property type="term" value="F:long-chain fatty acid-CoA ligase activity"/>
    <property type="evidence" value="ECO:0007669"/>
    <property type="project" value="TreeGrafter"/>
</dbReference>
<dbReference type="GO" id="GO:0005524">
    <property type="term" value="F:ATP binding"/>
    <property type="evidence" value="ECO:0007669"/>
    <property type="project" value="UniProtKB-KW"/>
</dbReference>
<dbReference type="Pfam" id="PF00501">
    <property type="entry name" value="AMP-binding"/>
    <property type="match status" value="1"/>
</dbReference>
<keyword evidence="2" id="KW-0067">ATP-binding</keyword>
<organism evidence="4 5">
    <name type="scientific">Sulfuriferula multivorans</name>
    <dbReference type="NCBI Taxonomy" id="1559896"/>
    <lineage>
        <taxon>Bacteria</taxon>
        <taxon>Pseudomonadati</taxon>
        <taxon>Pseudomonadota</taxon>
        <taxon>Betaproteobacteria</taxon>
        <taxon>Nitrosomonadales</taxon>
        <taxon>Sulfuricellaceae</taxon>
        <taxon>Sulfuriferula</taxon>
    </lineage>
</organism>
<gene>
    <name evidence="4" type="ORF">GZ085_07905</name>
</gene>
<feature type="domain" description="AMP-dependent synthetase/ligase" evidence="3">
    <location>
        <begin position="18"/>
        <end position="429"/>
    </location>
</feature>
<dbReference type="PANTHER" id="PTHR43272:SF33">
    <property type="entry name" value="AMP-BINDING DOMAIN-CONTAINING PROTEIN-RELATED"/>
    <property type="match status" value="1"/>
</dbReference>
<dbReference type="InterPro" id="IPR000873">
    <property type="entry name" value="AMP-dep_synth/lig_dom"/>
</dbReference>
<keyword evidence="1" id="KW-0547">Nucleotide-binding</keyword>
<evidence type="ECO:0000256" key="1">
    <source>
        <dbReference type="ARBA" id="ARBA00022741"/>
    </source>
</evidence>
<dbReference type="InterPro" id="IPR042099">
    <property type="entry name" value="ANL_N_sf"/>
</dbReference>
<sequence length="604" mass="66745">MTAVRFDPDALGSLCGLFRARVAASPDQLAYRQFDEASDAWVSHTWAQVAAEVARWQAALIKEGLIPGDRVAVMLKNSVEWVIFDQAALALGLVTVPLYLDDRPENAAYILNHSGSKLLLVEGKFQHKKLAEITGSTTTLQHIVSLVAPDSELVSWSTRFVVAADWLAAANDTPIPERHLSPDLLASIVYTSGTTGRPKGVMLTHENILRNVFAASAFADFGPHPVFLSFLPLSHMFERTAGYYLPMLLGAEVAYARSIAQLANDLLAIRPTVLISVPRIYERVYGRIQDGLAKKGLVAKILFNLAVRVGWRRFEYVQGRASWHPELWMWPLLNKLVAGNVTAKLGGRLELAISGGAALSPDIARVFIGLGVPIYQGYGLTETSPVVCCNRPGDNLPSSIGKPLPGIEVKIGDEDELLTRSRCVMRGYWQNEEATHELIDSAGWVHTGDKARVDAHGFYTIVGRIKDIIVLNNGEKVPPSDMESAILLDPLFEQVMIVGEGKPYLAALTVLNEEHWQAFAASIHVDSTHPMILRDPKVIKLITKRVAAHLKHFPAYAQIRRLHLDLTPWTVDDGLLTPTLKVKRNQVLERYRVAVDAMYVDFAR</sequence>
<dbReference type="SUPFAM" id="SSF56801">
    <property type="entry name" value="Acetyl-CoA synthetase-like"/>
    <property type="match status" value="1"/>
</dbReference>
<dbReference type="PROSITE" id="PS00455">
    <property type="entry name" value="AMP_BINDING"/>
    <property type="match status" value="1"/>
</dbReference>
<dbReference type="Pfam" id="PF23562">
    <property type="entry name" value="AMP-binding_C_3"/>
    <property type="match status" value="1"/>
</dbReference>
<reference evidence="4 5" key="1">
    <citation type="submission" date="2019-09" db="EMBL/GenBank/DDBJ databases">
        <title>H2 Metabolism Revealed by Metagenomic Analysis in Subglacial Sediment of East Antarctica.</title>
        <authorList>
            <person name="Yang Z."/>
            <person name="Zhang Y."/>
            <person name="Lv Y."/>
            <person name="Yan W."/>
            <person name="Xiao X."/>
            <person name="Sun B."/>
            <person name="Ma H."/>
        </authorList>
    </citation>
    <scope>NUCLEOTIDE SEQUENCE [LARGE SCALE GENOMIC DNA]</scope>
    <source>
        <strain evidence="4">Bin2_2</strain>
    </source>
</reference>
<accession>A0A7C9P4V0</accession>
<name>A0A7C9P4V0_9PROT</name>
<evidence type="ECO:0000259" key="3">
    <source>
        <dbReference type="Pfam" id="PF00501"/>
    </source>
</evidence>
<evidence type="ECO:0000313" key="5">
    <source>
        <dbReference type="Proteomes" id="UP000483432"/>
    </source>
</evidence>
<evidence type="ECO:0000256" key="2">
    <source>
        <dbReference type="ARBA" id="ARBA00022840"/>
    </source>
</evidence>
<dbReference type="InterPro" id="IPR020845">
    <property type="entry name" value="AMP-binding_CS"/>
</dbReference>
<dbReference type="CDD" id="cd05907">
    <property type="entry name" value="VL_LC_FACS_like"/>
    <property type="match status" value="1"/>
</dbReference>
<keyword evidence="4" id="KW-0436">Ligase</keyword>
<dbReference type="EMBL" id="JAAFGW010000101">
    <property type="protein sequence ID" value="NDP48303.1"/>
    <property type="molecule type" value="Genomic_DNA"/>
</dbReference>
<dbReference type="GO" id="GO:0016020">
    <property type="term" value="C:membrane"/>
    <property type="evidence" value="ECO:0007669"/>
    <property type="project" value="TreeGrafter"/>
</dbReference>
<proteinExistence type="predicted"/>
<comment type="caution">
    <text evidence="4">The sequence shown here is derived from an EMBL/GenBank/DDBJ whole genome shotgun (WGS) entry which is preliminary data.</text>
</comment>
<dbReference type="Gene3D" id="3.40.50.12780">
    <property type="entry name" value="N-terminal domain of ligase-like"/>
    <property type="match status" value="1"/>
</dbReference>
<dbReference type="AlphaFoldDB" id="A0A7C9P4V0"/>
<protein>
    <submittedName>
        <fullName evidence="4">Long-chain fatty acid--CoA ligase</fullName>
    </submittedName>
</protein>
<evidence type="ECO:0000313" key="4">
    <source>
        <dbReference type="EMBL" id="NDP48303.1"/>
    </source>
</evidence>
<dbReference type="Proteomes" id="UP000483432">
    <property type="component" value="Unassembled WGS sequence"/>
</dbReference>
<dbReference type="PANTHER" id="PTHR43272">
    <property type="entry name" value="LONG-CHAIN-FATTY-ACID--COA LIGASE"/>
    <property type="match status" value="1"/>
</dbReference>